<feature type="transmembrane region" description="Helical" evidence="17">
    <location>
        <begin position="67"/>
        <end position="88"/>
    </location>
</feature>
<dbReference type="InterPro" id="IPR050175">
    <property type="entry name" value="Complex_I_Subunit_2"/>
</dbReference>
<keyword evidence="11 17" id="KW-1133">Transmembrane helix</keyword>
<evidence type="ECO:0000256" key="6">
    <source>
        <dbReference type="ARBA" id="ARBA00022660"/>
    </source>
</evidence>
<evidence type="ECO:0000256" key="5">
    <source>
        <dbReference type="ARBA" id="ARBA00022448"/>
    </source>
</evidence>
<organism evidence="19">
    <name type="scientific">Diodora graeca</name>
    <name type="common">Greek keyhole limpet</name>
    <name type="synonym">Patella graeca</name>
    <dbReference type="NCBI Taxonomy" id="120387"/>
    <lineage>
        <taxon>Eukaryota</taxon>
        <taxon>Metazoa</taxon>
        <taxon>Spiralia</taxon>
        <taxon>Lophotrochozoa</taxon>
        <taxon>Mollusca</taxon>
        <taxon>Gastropoda</taxon>
        <taxon>Vetigastropoda</taxon>
        <taxon>Lepetellida</taxon>
        <taxon>Fissurelloidea</taxon>
        <taxon>Fissurellidae</taxon>
        <taxon>Diodora</taxon>
    </lineage>
</organism>
<gene>
    <name evidence="19" type="primary">ND2</name>
</gene>
<proteinExistence type="inferred from homology"/>
<evidence type="ECO:0000256" key="11">
    <source>
        <dbReference type="ARBA" id="ARBA00022989"/>
    </source>
</evidence>
<evidence type="ECO:0000256" key="2">
    <source>
        <dbReference type="ARBA" id="ARBA00007012"/>
    </source>
</evidence>
<feature type="transmembrane region" description="Helical" evidence="17">
    <location>
        <begin position="319"/>
        <end position="338"/>
    </location>
</feature>
<dbReference type="EC" id="7.1.1.2" evidence="3 17"/>
<comment type="catalytic activity">
    <reaction evidence="16 17">
        <text>a ubiquinone + NADH + 5 H(+)(in) = a ubiquinol + NAD(+) + 4 H(+)(out)</text>
        <dbReference type="Rhea" id="RHEA:29091"/>
        <dbReference type="Rhea" id="RHEA-COMP:9565"/>
        <dbReference type="Rhea" id="RHEA-COMP:9566"/>
        <dbReference type="ChEBI" id="CHEBI:15378"/>
        <dbReference type="ChEBI" id="CHEBI:16389"/>
        <dbReference type="ChEBI" id="CHEBI:17976"/>
        <dbReference type="ChEBI" id="CHEBI:57540"/>
        <dbReference type="ChEBI" id="CHEBI:57945"/>
        <dbReference type="EC" id="7.1.1.2"/>
    </reaction>
</comment>
<geneLocation type="mitochondrion" evidence="19"/>
<evidence type="ECO:0000313" key="19">
    <source>
        <dbReference type="EMBL" id="AMA07343.2"/>
    </source>
</evidence>
<name>A0A0X9PP92_DIOGA</name>
<dbReference type="InterPro" id="IPR001750">
    <property type="entry name" value="ND/Mrp_TM"/>
</dbReference>
<evidence type="ECO:0000256" key="7">
    <source>
        <dbReference type="ARBA" id="ARBA00022692"/>
    </source>
</evidence>
<dbReference type="InterPro" id="IPR003917">
    <property type="entry name" value="NADH_UbQ_OxRdtase_chain2"/>
</dbReference>
<comment type="similarity">
    <text evidence="2 17">Belongs to the complex I subunit 2 family.</text>
</comment>
<feature type="transmembrane region" description="Helical" evidence="17">
    <location>
        <begin position="9"/>
        <end position="31"/>
    </location>
</feature>
<evidence type="ECO:0000256" key="14">
    <source>
        <dbReference type="ARBA" id="ARBA00023128"/>
    </source>
</evidence>
<feature type="domain" description="NADH:quinone oxidoreductase/Mrp antiporter transmembrane" evidence="18">
    <location>
        <begin position="26"/>
        <end position="296"/>
    </location>
</feature>
<comment type="subcellular location">
    <subcellularLocation>
        <location evidence="1 17">Mitochondrion inner membrane</location>
        <topology evidence="1 17">Multi-pass membrane protein</topology>
    </subcellularLocation>
</comment>
<feature type="transmembrane region" description="Helical" evidence="17">
    <location>
        <begin position="136"/>
        <end position="160"/>
    </location>
</feature>
<evidence type="ECO:0000256" key="1">
    <source>
        <dbReference type="ARBA" id="ARBA00004448"/>
    </source>
</evidence>
<protein>
    <recommendedName>
        <fullName evidence="4 17">NADH-ubiquinone oxidoreductase chain 2</fullName>
        <ecNumber evidence="3 17">7.1.1.2</ecNumber>
    </recommendedName>
</protein>
<evidence type="ECO:0000256" key="8">
    <source>
        <dbReference type="ARBA" id="ARBA00022792"/>
    </source>
</evidence>
<dbReference type="AlphaFoldDB" id="A0A0X9PP92"/>
<keyword evidence="9 17" id="KW-1278">Translocase</keyword>
<evidence type="ECO:0000256" key="9">
    <source>
        <dbReference type="ARBA" id="ARBA00022967"/>
    </source>
</evidence>
<feature type="transmembrane region" description="Helical" evidence="17">
    <location>
        <begin position="100"/>
        <end position="124"/>
    </location>
</feature>
<dbReference type="PANTHER" id="PTHR46552">
    <property type="entry name" value="NADH-UBIQUINONE OXIDOREDUCTASE CHAIN 2"/>
    <property type="match status" value="1"/>
</dbReference>
<accession>A0A0X9PP92</accession>
<reference evidence="19" key="1">
    <citation type="journal article" date="2016" name="Zool. Scr.">
        <title>Mitogenomics of Vetigastropoda: insights into the evolution of pallial symmetry.</title>
        <authorList>
            <person name="Uribe J.E."/>
            <person name="Kano Y."/>
            <person name="Templado J."/>
            <person name="Zardoya R."/>
        </authorList>
    </citation>
    <scope>NUCLEOTIDE SEQUENCE</scope>
</reference>
<evidence type="ECO:0000256" key="10">
    <source>
        <dbReference type="ARBA" id="ARBA00022982"/>
    </source>
</evidence>
<evidence type="ECO:0000256" key="3">
    <source>
        <dbReference type="ARBA" id="ARBA00012944"/>
    </source>
</evidence>
<keyword evidence="14 17" id="KW-0496">Mitochondrion</keyword>
<keyword evidence="13 17" id="KW-0830">Ubiquinone</keyword>
<feature type="transmembrane region" description="Helical" evidence="17">
    <location>
        <begin position="37"/>
        <end position="55"/>
    </location>
</feature>
<keyword evidence="5" id="KW-0813">Transport</keyword>
<dbReference type="Pfam" id="PF00361">
    <property type="entry name" value="Proton_antipo_M"/>
    <property type="match status" value="1"/>
</dbReference>
<keyword evidence="6 17" id="KW-0679">Respiratory chain</keyword>
<keyword evidence="10 17" id="KW-0249">Electron transport</keyword>
<evidence type="ECO:0000256" key="15">
    <source>
        <dbReference type="ARBA" id="ARBA00023136"/>
    </source>
</evidence>
<keyword evidence="8 17" id="KW-0999">Mitochondrion inner membrane</keyword>
<feature type="transmembrane region" description="Helical" evidence="17">
    <location>
        <begin position="372"/>
        <end position="396"/>
    </location>
</feature>
<keyword evidence="15 17" id="KW-0472">Membrane</keyword>
<sequence>MRHMLVSDLFFVVVMLFGLVLSLSSVSWLLVWVGMEVSLIGFIPVICGNSVFGRGGTGASESAMKYFVVQAIGSSLVLVGSFAVFSVSKMWDCGVLGNSMLYLVYLGPLLVVFGFGVKLGVFPFHFWVPSVMSGMGWFGCLVLAGLQKLVPVVFLCVVVLLWTEDLIVKVLMVMSVGSSIIGGLGGINQTEVRAIMAYSSIGHMGWLLMCVCSGFMATIFYLLFYVVMSIGFFLVLWGLGCDSVGGLGVVDVGSGGFERLFVVGGILSYMGMPPFLGFGVKWFGMSCFVESASFLGSVECGAYMYFYFFLMFLGSLLSLSYYLMVFVALVMGFGGVFVKGGIGVVSYTHLRAHETDSYLVCRLLLEKKKGGVSWGSISAVSLMFMLSFLGGVMLIFSGIGV</sequence>
<evidence type="ECO:0000256" key="16">
    <source>
        <dbReference type="ARBA" id="ARBA00049551"/>
    </source>
</evidence>
<evidence type="ECO:0000256" key="17">
    <source>
        <dbReference type="RuleBase" id="RU003403"/>
    </source>
</evidence>
<evidence type="ECO:0000256" key="13">
    <source>
        <dbReference type="ARBA" id="ARBA00023075"/>
    </source>
</evidence>
<evidence type="ECO:0000256" key="4">
    <source>
        <dbReference type="ARBA" id="ARBA00021008"/>
    </source>
</evidence>
<keyword evidence="12 17" id="KW-0520">NAD</keyword>
<dbReference type="GO" id="GO:0005743">
    <property type="term" value="C:mitochondrial inner membrane"/>
    <property type="evidence" value="ECO:0007669"/>
    <property type="project" value="UniProtKB-SubCell"/>
</dbReference>
<evidence type="ECO:0000259" key="18">
    <source>
        <dbReference type="Pfam" id="PF00361"/>
    </source>
</evidence>
<dbReference type="EMBL" id="KT207825">
    <property type="protein sequence ID" value="AMA07343.2"/>
    <property type="molecule type" value="Genomic_DNA"/>
</dbReference>
<feature type="transmembrane region" description="Helical" evidence="17">
    <location>
        <begin position="292"/>
        <end position="313"/>
    </location>
</feature>
<feature type="transmembrane region" description="Helical" evidence="17">
    <location>
        <begin position="206"/>
        <end position="239"/>
    </location>
</feature>
<dbReference type="GO" id="GO:0008137">
    <property type="term" value="F:NADH dehydrogenase (ubiquinone) activity"/>
    <property type="evidence" value="ECO:0007669"/>
    <property type="project" value="UniProtKB-EC"/>
</dbReference>
<feature type="transmembrane region" description="Helical" evidence="17">
    <location>
        <begin position="166"/>
        <end position="185"/>
    </location>
</feature>
<evidence type="ECO:0000256" key="12">
    <source>
        <dbReference type="ARBA" id="ARBA00023027"/>
    </source>
</evidence>
<dbReference type="PRINTS" id="PR01436">
    <property type="entry name" value="NADHDHGNASE2"/>
</dbReference>
<dbReference type="PANTHER" id="PTHR46552:SF1">
    <property type="entry name" value="NADH-UBIQUINONE OXIDOREDUCTASE CHAIN 2"/>
    <property type="match status" value="1"/>
</dbReference>
<comment type="function">
    <text evidence="17">Core subunit of the mitochondrial membrane respiratory chain NADH dehydrogenase (Complex I) which catalyzes electron transfer from NADH through the respiratory chain, using ubiquinone as an electron acceptor. Essential for the catalytic activity and assembly of complex I.</text>
</comment>
<keyword evidence="7 17" id="KW-0812">Transmembrane</keyword>
<dbReference type="GO" id="GO:0006120">
    <property type="term" value="P:mitochondrial electron transport, NADH to ubiquinone"/>
    <property type="evidence" value="ECO:0007669"/>
    <property type="project" value="InterPro"/>
</dbReference>
<feature type="transmembrane region" description="Helical" evidence="17">
    <location>
        <begin position="259"/>
        <end position="280"/>
    </location>
</feature>